<dbReference type="OMA" id="NAVEAGX"/>
<dbReference type="InterPro" id="IPR043128">
    <property type="entry name" value="Rev_trsase/Diguanyl_cyclase"/>
</dbReference>
<comment type="similarity">
    <text evidence="1">Belongs to the GST superfamily. Kappa family.</text>
</comment>
<evidence type="ECO:0000256" key="1">
    <source>
        <dbReference type="ARBA" id="ARBA00006494"/>
    </source>
</evidence>
<dbReference type="PANTHER" id="PTHR42943">
    <property type="entry name" value="GLUTATHIONE S-TRANSFERASE KAPPA"/>
    <property type="match status" value="1"/>
</dbReference>
<dbReference type="GO" id="GO:0006749">
    <property type="term" value="P:glutathione metabolic process"/>
    <property type="evidence" value="ECO:0007669"/>
    <property type="project" value="InterPro"/>
</dbReference>
<dbReference type="CDD" id="cd03021">
    <property type="entry name" value="DsbA_GSTK"/>
    <property type="match status" value="1"/>
</dbReference>
<dbReference type="GO" id="GO:0005739">
    <property type="term" value="C:mitochondrion"/>
    <property type="evidence" value="ECO:0007669"/>
    <property type="project" value="TreeGrafter"/>
</dbReference>
<dbReference type="GO" id="GO:0005777">
    <property type="term" value="C:peroxisome"/>
    <property type="evidence" value="ECO:0007669"/>
    <property type="project" value="TreeGrafter"/>
</dbReference>
<dbReference type="InterPro" id="IPR051924">
    <property type="entry name" value="GST_Kappa/NadH"/>
</dbReference>
<dbReference type="InterPro" id="IPR001853">
    <property type="entry name" value="DSBA-like_thioredoxin_dom"/>
</dbReference>
<evidence type="ECO:0000256" key="2">
    <source>
        <dbReference type="ARBA" id="ARBA00012452"/>
    </source>
</evidence>
<dbReference type="PANTHER" id="PTHR42943:SF2">
    <property type="entry name" value="GLUTATHIONE S-TRANSFERASE KAPPA 1"/>
    <property type="match status" value="1"/>
</dbReference>
<keyword evidence="12" id="KW-1185">Reference proteome</keyword>
<dbReference type="Pfam" id="PF01323">
    <property type="entry name" value="DSBA"/>
    <property type="match status" value="1"/>
</dbReference>
<dbReference type="AlphaFoldDB" id="A0A9J7WX31"/>
<dbReference type="SUPFAM" id="SSF56672">
    <property type="entry name" value="DNA/RNA polymerases"/>
    <property type="match status" value="1"/>
</dbReference>
<name>A0A9J7WX31_CYPCA</name>
<dbReference type="GeneTree" id="ENSGT00440000033697"/>
<evidence type="ECO:0000256" key="4">
    <source>
        <dbReference type="ARBA" id="ARBA00047960"/>
    </source>
</evidence>
<evidence type="ECO:0000256" key="8">
    <source>
        <dbReference type="ARBA" id="ARBA00082109"/>
    </source>
</evidence>
<dbReference type="Proteomes" id="UP001108240">
    <property type="component" value="Unplaced"/>
</dbReference>
<comment type="catalytic activity">
    <reaction evidence="4">
        <text>RX + glutathione = an S-substituted glutathione + a halide anion + H(+)</text>
        <dbReference type="Rhea" id="RHEA:16437"/>
        <dbReference type="ChEBI" id="CHEBI:15378"/>
        <dbReference type="ChEBI" id="CHEBI:16042"/>
        <dbReference type="ChEBI" id="CHEBI:17792"/>
        <dbReference type="ChEBI" id="CHEBI:57925"/>
        <dbReference type="ChEBI" id="CHEBI:90779"/>
        <dbReference type="EC" id="2.5.1.18"/>
    </reaction>
</comment>
<sequence length="348" mass="39002">MYGGHVLGDVPNCDAYLDDSVIYSETWEDHLKTLKMVFERLGSALLTLNLTKCEIDKATITYPGKKVDASHFGAGAVLVQEDARGIEHPIQHIRGTDNVVADALSRSVDGDCLSDIIRMMASSRKMVEFFYDIVSPYSWMAFEVLCRYKNVWNIDLKFKPAYLGGVMHGSGNRPPGMVPNKFHYMTKDLERVSGYFGVPLYPPSDVFEAMFEKGTLNAMRFVTAVAEKEKEGDVLVERVSRELWKRIWSTDQDVTQPASLTEAGLKAGLSASELEEILTLSKSQPIKDKLKSVTQEALDYQCFGFPFTVCHVNGKAELFFGSDRFELMAHCIGEKWVGPHPDKPTSKM</sequence>
<reference evidence="11" key="1">
    <citation type="submission" date="2025-08" db="UniProtKB">
        <authorList>
            <consortium name="Ensembl"/>
        </authorList>
    </citation>
    <scope>IDENTIFICATION</scope>
</reference>
<dbReference type="FunFam" id="3.40.30.10:FF:000096">
    <property type="entry name" value="Glutathione S-transferase kappa"/>
    <property type="match status" value="1"/>
</dbReference>
<evidence type="ECO:0000313" key="11">
    <source>
        <dbReference type="Ensembl" id="ENSCCRP00000099727.1"/>
    </source>
</evidence>
<protein>
    <recommendedName>
        <fullName evidence="5">Glutathione S-transferase kappa 1</fullName>
        <ecNumber evidence="2">2.5.1.18</ecNumber>
    </recommendedName>
    <alternativeName>
        <fullName evidence="8">GST 13-13</fullName>
    </alternativeName>
    <alternativeName>
        <fullName evidence="9">GST class-kappa</fullName>
    </alternativeName>
    <alternativeName>
        <fullName evidence="6">GSTK1-1</fullName>
    </alternativeName>
    <alternativeName>
        <fullName evidence="7">Glutathione S-transferase subunit 13</fullName>
    </alternativeName>
</protein>
<dbReference type="Gene3D" id="3.30.70.270">
    <property type="match status" value="1"/>
</dbReference>
<accession>A0A9J7WX31</accession>
<evidence type="ECO:0000256" key="7">
    <source>
        <dbReference type="ARBA" id="ARBA00081396"/>
    </source>
</evidence>
<dbReference type="InterPro" id="IPR044088">
    <property type="entry name" value="GSTK"/>
</dbReference>
<dbReference type="GO" id="GO:0004602">
    <property type="term" value="F:glutathione peroxidase activity"/>
    <property type="evidence" value="ECO:0007669"/>
    <property type="project" value="InterPro"/>
</dbReference>
<proteinExistence type="inferred from homology"/>
<dbReference type="EC" id="2.5.1.18" evidence="2"/>
<evidence type="ECO:0000259" key="10">
    <source>
        <dbReference type="Pfam" id="PF01323"/>
    </source>
</evidence>
<dbReference type="SUPFAM" id="SSF52833">
    <property type="entry name" value="Thioredoxin-like"/>
    <property type="match status" value="1"/>
</dbReference>
<evidence type="ECO:0000256" key="9">
    <source>
        <dbReference type="ARBA" id="ARBA00083519"/>
    </source>
</evidence>
<dbReference type="Ensembl" id="ENSCCRT00000184763.1">
    <property type="protein sequence ID" value="ENSCCRP00000099727.1"/>
    <property type="gene ID" value="ENSCCRG00000067077.1"/>
</dbReference>
<evidence type="ECO:0000256" key="3">
    <source>
        <dbReference type="ARBA" id="ARBA00022679"/>
    </source>
</evidence>
<dbReference type="InterPro" id="IPR036249">
    <property type="entry name" value="Thioredoxin-like_sf"/>
</dbReference>
<dbReference type="Gene3D" id="3.40.30.10">
    <property type="entry name" value="Glutaredoxin"/>
    <property type="match status" value="1"/>
</dbReference>
<feature type="domain" description="DSBA-like thioredoxin" evidence="10">
    <location>
        <begin position="127"/>
        <end position="330"/>
    </location>
</feature>
<evidence type="ECO:0000256" key="5">
    <source>
        <dbReference type="ARBA" id="ARBA00073833"/>
    </source>
</evidence>
<organism evidence="11 12">
    <name type="scientific">Cyprinus carpio carpio</name>
    <dbReference type="NCBI Taxonomy" id="630221"/>
    <lineage>
        <taxon>Eukaryota</taxon>
        <taxon>Metazoa</taxon>
        <taxon>Chordata</taxon>
        <taxon>Craniata</taxon>
        <taxon>Vertebrata</taxon>
        <taxon>Euteleostomi</taxon>
        <taxon>Actinopterygii</taxon>
        <taxon>Neopterygii</taxon>
        <taxon>Teleostei</taxon>
        <taxon>Ostariophysi</taxon>
        <taxon>Cypriniformes</taxon>
        <taxon>Cyprinidae</taxon>
        <taxon>Cyprininae</taxon>
        <taxon>Cyprinus</taxon>
    </lineage>
</organism>
<evidence type="ECO:0000313" key="12">
    <source>
        <dbReference type="Proteomes" id="UP001108240"/>
    </source>
</evidence>
<dbReference type="GO" id="GO:0004364">
    <property type="term" value="F:glutathione transferase activity"/>
    <property type="evidence" value="ECO:0007669"/>
    <property type="project" value="UniProtKB-EC"/>
</dbReference>
<keyword evidence="3" id="KW-0808">Transferase</keyword>
<reference evidence="11" key="2">
    <citation type="submission" date="2025-09" db="UniProtKB">
        <authorList>
            <consortium name="Ensembl"/>
        </authorList>
    </citation>
    <scope>IDENTIFICATION</scope>
</reference>
<dbReference type="InterPro" id="IPR043502">
    <property type="entry name" value="DNA/RNA_pol_sf"/>
</dbReference>
<evidence type="ECO:0000256" key="6">
    <source>
        <dbReference type="ARBA" id="ARBA00080274"/>
    </source>
</evidence>